<name>A0A6B9T2A3_KLEPN</name>
<proteinExistence type="predicted"/>
<sequence length="63" mass="6816">MAKKIPRMGVSFVAYAGVLIARCINLWRAVPSILLSAHAGNIVITSPITEKLIVYSNPTQYSA</sequence>
<dbReference type="KEGG" id="kpx:PMK1_a00127"/>
<reference evidence="1" key="2">
    <citation type="submission" date="2020-10" db="EMBL/GenBank/DDBJ databases">
        <title>Genome Sequence of ESBL Producing Zambian Clinical Strains.</title>
        <authorList>
            <person name="Shawa M."/>
            <person name="Furuta Y."/>
            <person name="Simbotwe M."/>
            <person name="Mulenga E."/>
            <person name="Mubanga M."/>
            <person name="Mulenga G."/>
            <person name="Kaile C."/>
            <person name="Zorigt T."/>
            <person name="Hang'ombe B."/>
            <person name="Higashi H."/>
        </authorList>
    </citation>
    <scope>NUCLEOTIDE SEQUENCE</scope>
    <source>
        <strain evidence="1">Zam_UTH_09</strain>
    </source>
</reference>
<evidence type="ECO:0000313" key="2">
    <source>
        <dbReference type="EMBL" id="QHJ90992.1"/>
    </source>
</evidence>
<geneLocation type="plasmid" evidence="2">
    <name>pKPN-IT-14159</name>
</geneLocation>
<dbReference type="EMBL" id="MN922301">
    <property type="protein sequence ID" value="QHJ90992.1"/>
    <property type="molecule type" value="Genomic_DNA"/>
</dbReference>
<dbReference type="EMBL" id="BNFF01000003">
    <property type="protein sequence ID" value="GHK58134.1"/>
    <property type="molecule type" value="Genomic_DNA"/>
</dbReference>
<keyword evidence="2" id="KW-0614">Plasmid</keyword>
<organism evidence="2">
    <name type="scientific">Klebsiella pneumoniae</name>
    <dbReference type="NCBI Taxonomy" id="573"/>
    <lineage>
        <taxon>Bacteria</taxon>
        <taxon>Pseudomonadati</taxon>
        <taxon>Pseudomonadota</taxon>
        <taxon>Gammaproteobacteria</taxon>
        <taxon>Enterobacterales</taxon>
        <taxon>Enterobacteriaceae</taxon>
        <taxon>Klebsiella/Raoultella group</taxon>
        <taxon>Klebsiella</taxon>
        <taxon>Klebsiella pneumoniae complex</taxon>
    </lineage>
</organism>
<evidence type="ECO:0000313" key="1">
    <source>
        <dbReference type="EMBL" id="GHK58134.1"/>
    </source>
</evidence>
<protein>
    <submittedName>
        <fullName evidence="2">Uncharacterized protein</fullName>
    </submittedName>
</protein>
<dbReference type="Proteomes" id="UP000655094">
    <property type="component" value="Unassembled WGS sequence"/>
</dbReference>
<accession>A0A6B9T2A3</accession>
<dbReference type="AlphaFoldDB" id="A0A6B9T2A3"/>
<gene>
    <name evidence="2" type="ORF">BIABKPJE_00008</name>
    <name evidence="1" type="ORF">KPZU09_78700</name>
</gene>
<reference evidence="2" key="1">
    <citation type="submission" date="2020-01" db="EMBL/GenBank/DDBJ databases">
        <title>Ceftazidime-avibactam resistance associated with novel OmpK36 alteration and increased blaKPC-3 gene copy number mediated by pKpQIL plasmid derivatives in ST258 Klebsiella pneumoniae from a kidney transplant recipient.</title>
        <authorList>
            <person name="Coppi M."/>
            <person name="Di Pilato V."/>
            <person name="Monaco F."/>
            <person name="Giani T."/>
            <person name="Conaldi P.G."/>
            <person name="Rossolini G.M."/>
        </authorList>
    </citation>
    <scope>NUCLEOTIDE SEQUENCE</scope>
    <source>
        <strain evidence="2">KP-14159</strain>
        <plasmid evidence="2">pKPN-IT-14159</plasmid>
    </source>
</reference>